<evidence type="ECO:0000256" key="4">
    <source>
        <dbReference type="ARBA" id="ARBA00022976"/>
    </source>
</evidence>
<organism evidence="8 9">
    <name type="scientific">Tetranychus urticae</name>
    <name type="common">Two-spotted spider mite</name>
    <dbReference type="NCBI Taxonomy" id="32264"/>
    <lineage>
        <taxon>Eukaryota</taxon>
        <taxon>Metazoa</taxon>
        <taxon>Ecdysozoa</taxon>
        <taxon>Arthropoda</taxon>
        <taxon>Chelicerata</taxon>
        <taxon>Arachnida</taxon>
        <taxon>Acari</taxon>
        <taxon>Acariformes</taxon>
        <taxon>Trombidiformes</taxon>
        <taxon>Prostigmata</taxon>
        <taxon>Eleutherengona</taxon>
        <taxon>Raphignathae</taxon>
        <taxon>Tetranychoidea</taxon>
        <taxon>Tetranychidae</taxon>
        <taxon>Tetranychus</taxon>
    </lineage>
</organism>
<proteinExistence type="inferred from homology"/>
<comment type="similarity">
    <text evidence="2">Belongs to the APH-1 family.</text>
</comment>
<feature type="transmembrane region" description="Helical" evidence="7">
    <location>
        <begin position="57"/>
        <end position="77"/>
    </location>
</feature>
<keyword evidence="9" id="KW-1185">Reference proteome</keyword>
<evidence type="ECO:0000256" key="5">
    <source>
        <dbReference type="ARBA" id="ARBA00022989"/>
    </source>
</evidence>
<evidence type="ECO:0000313" key="8">
    <source>
        <dbReference type="EnsemblMetazoa" id="tetur04g02340.1"/>
    </source>
</evidence>
<dbReference type="EnsemblMetazoa" id="tetur04g02340.1">
    <property type="protein sequence ID" value="tetur04g02340.1"/>
    <property type="gene ID" value="tetur04g02340"/>
</dbReference>
<keyword evidence="4" id="KW-0914">Notch signaling pathway</keyword>
<evidence type="ECO:0000256" key="6">
    <source>
        <dbReference type="ARBA" id="ARBA00023136"/>
    </source>
</evidence>
<keyword evidence="6 7" id="KW-0472">Membrane</keyword>
<sequence length="79" mass="9211">MTLLECCNHNDGMPQDYSRNFHLLHEIVPLVEFCDCVFITFGPSMTMFCFKVANYPIQIIMTSSCFFWLCVLASFFMGY</sequence>
<dbReference type="EMBL" id="CAEY01001356">
    <property type="status" value="NOT_ANNOTATED_CDS"/>
    <property type="molecule type" value="Genomic_DNA"/>
</dbReference>
<evidence type="ECO:0000313" key="9">
    <source>
        <dbReference type="Proteomes" id="UP000015104"/>
    </source>
</evidence>
<name>T1K1R4_TETUR</name>
<dbReference type="Pfam" id="PF06105">
    <property type="entry name" value="Aph-1"/>
    <property type="match status" value="1"/>
</dbReference>
<dbReference type="HOGENOM" id="CLU_2609132_0_0_1"/>
<dbReference type="GO" id="GO:0016485">
    <property type="term" value="P:protein processing"/>
    <property type="evidence" value="ECO:0007669"/>
    <property type="project" value="InterPro"/>
</dbReference>
<keyword evidence="3 7" id="KW-0812">Transmembrane</keyword>
<evidence type="ECO:0000256" key="2">
    <source>
        <dbReference type="ARBA" id="ARBA00005577"/>
    </source>
</evidence>
<accession>T1K1R4</accession>
<dbReference type="InterPro" id="IPR009294">
    <property type="entry name" value="Aph-1"/>
</dbReference>
<keyword evidence="5 7" id="KW-1133">Transmembrane helix</keyword>
<evidence type="ECO:0000256" key="1">
    <source>
        <dbReference type="ARBA" id="ARBA00004141"/>
    </source>
</evidence>
<dbReference type="AlphaFoldDB" id="T1K1R4"/>
<reference evidence="8" key="2">
    <citation type="submission" date="2015-06" db="UniProtKB">
        <authorList>
            <consortium name="EnsemblMetazoa"/>
        </authorList>
    </citation>
    <scope>IDENTIFICATION</scope>
</reference>
<comment type="subcellular location">
    <subcellularLocation>
        <location evidence="1">Membrane</location>
        <topology evidence="1">Multi-pass membrane protein</topology>
    </subcellularLocation>
</comment>
<reference evidence="9" key="1">
    <citation type="submission" date="2011-08" db="EMBL/GenBank/DDBJ databases">
        <authorList>
            <person name="Rombauts S."/>
        </authorList>
    </citation>
    <scope>NUCLEOTIDE SEQUENCE</scope>
    <source>
        <strain evidence="9">London</strain>
    </source>
</reference>
<dbReference type="GO" id="GO:0007219">
    <property type="term" value="P:Notch signaling pathway"/>
    <property type="evidence" value="ECO:0007669"/>
    <property type="project" value="UniProtKB-KW"/>
</dbReference>
<dbReference type="GO" id="GO:0016020">
    <property type="term" value="C:membrane"/>
    <property type="evidence" value="ECO:0007669"/>
    <property type="project" value="UniProtKB-SubCell"/>
</dbReference>
<evidence type="ECO:0000256" key="7">
    <source>
        <dbReference type="SAM" id="Phobius"/>
    </source>
</evidence>
<protein>
    <submittedName>
        <fullName evidence="8">Uncharacterized protein</fullName>
    </submittedName>
</protein>
<evidence type="ECO:0000256" key="3">
    <source>
        <dbReference type="ARBA" id="ARBA00022692"/>
    </source>
</evidence>
<dbReference type="Proteomes" id="UP000015104">
    <property type="component" value="Unassembled WGS sequence"/>
</dbReference>